<dbReference type="HOGENOM" id="CLU_026673_11_5_1"/>
<dbReference type="SUPFAM" id="SSF51735">
    <property type="entry name" value="NAD(P)-binding Rossmann-fold domains"/>
    <property type="match status" value="1"/>
</dbReference>
<sequence length="411" mass="43888">MSSVQCACVLHGPQDLRYEDRPTAPPKSGQAQVQVVSTGICGSDLHYYIHGRNGDFVLRSPLVLGHEASGIVTALGPETENSGLRVGQRVALEVGIPCRECRFCVERDANGAASTKGPRYNLCENMRFCSSAKTFPHLDGTLQGRMNHPVELLHPIPDSCSYEAAALAEPLAVVLHACRRANFTSTPPNPRVCVIGSGAVGLLACSLSIALGASSVTAIDIDSTKLDFAKNAVGVNNTWQVPIPPKGTPPPKDKEEATQRSRDLANAAMADLGIASNDGFDIVFECTGVESCIQMAIFLARPGSRVVLVGMGTPIGTLPISSFALREVDIIGVFRYANCYPEALRLLGSGKLRGVEKMVTHRFPLEETERAFETLRRGRGENGELVVKVMVNVTSPESAPRVGTMAPPELA</sequence>
<reference evidence="9" key="2">
    <citation type="submission" date="2015-01" db="EMBL/GenBank/DDBJ databases">
        <title>Evolutionary Origins and Diversification of the Mycorrhizal Mutualists.</title>
        <authorList>
            <consortium name="DOE Joint Genome Institute"/>
            <consortium name="Mycorrhizal Genomics Consortium"/>
            <person name="Kohler A."/>
            <person name="Kuo A."/>
            <person name="Nagy L.G."/>
            <person name="Floudas D."/>
            <person name="Copeland A."/>
            <person name="Barry K.W."/>
            <person name="Cichocki N."/>
            <person name="Veneault-Fourrey C."/>
            <person name="LaButti K."/>
            <person name="Lindquist E.A."/>
            <person name="Lipzen A."/>
            <person name="Lundell T."/>
            <person name="Morin E."/>
            <person name="Murat C."/>
            <person name="Riley R."/>
            <person name="Ohm R."/>
            <person name="Sun H."/>
            <person name="Tunlid A."/>
            <person name="Henrissat B."/>
            <person name="Grigoriev I.V."/>
            <person name="Hibbett D.S."/>
            <person name="Martin F."/>
        </authorList>
    </citation>
    <scope>NUCLEOTIDE SEQUENCE [LARGE SCALE GENOMIC DNA]</scope>
    <source>
        <strain evidence="9">MUT 4182</strain>
    </source>
</reference>
<organism evidence="8 9">
    <name type="scientific">Tulasnella calospora MUT 4182</name>
    <dbReference type="NCBI Taxonomy" id="1051891"/>
    <lineage>
        <taxon>Eukaryota</taxon>
        <taxon>Fungi</taxon>
        <taxon>Dikarya</taxon>
        <taxon>Basidiomycota</taxon>
        <taxon>Agaricomycotina</taxon>
        <taxon>Agaricomycetes</taxon>
        <taxon>Cantharellales</taxon>
        <taxon>Tulasnellaceae</taxon>
        <taxon>Tulasnella</taxon>
    </lineage>
</organism>
<dbReference type="InterPro" id="IPR020843">
    <property type="entry name" value="ER"/>
</dbReference>
<keyword evidence="9" id="KW-1185">Reference proteome</keyword>
<dbReference type="InterPro" id="IPR013149">
    <property type="entry name" value="ADH-like_C"/>
</dbReference>
<dbReference type="Pfam" id="PF00107">
    <property type="entry name" value="ADH_zinc_N"/>
    <property type="match status" value="1"/>
</dbReference>
<gene>
    <name evidence="8" type="ORF">M407DRAFT_244517</name>
</gene>
<dbReference type="SUPFAM" id="SSF50129">
    <property type="entry name" value="GroES-like"/>
    <property type="match status" value="1"/>
</dbReference>
<dbReference type="Gene3D" id="3.40.50.720">
    <property type="entry name" value="NAD(P)-binding Rossmann-like Domain"/>
    <property type="match status" value="1"/>
</dbReference>
<feature type="region of interest" description="Disordered" evidence="6">
    <location>
        <begin position="239"/>
        <end position="260"/>
    </location>
</feature>
<keyword evidence="3" id="KW-0479">Metal-binding</keyword>
<evidence type="ECO:0000313" key="8">
    <source>
        <dbReference type="EMBL" id="KIO24299.1"/>
    </source>
</evidence>
<feature type="compositionally biased region" description="Basic and acidic residues" evidence="6">
    <location>
        <begin position="251"/>
        <end position="260"/>
    </location>
</feature>
<dbReference type="AlphaFoldDB" id="A0A0C3QG01"/>
<dbReference type="EMBL" id="KN823064">
    <property type="protein sequence ID" value="KIO24299.1"/>
    <property type="molecule type" value="Genomic_DNA"/>
</dbReference>
<evidence type="ECO:0000256" key="5">
    <source>
        <dbReference type="ARBA" id="ARBA00023002"/>
    </source>
</evidence>
<dbReference type="STRING" id="1051891.A0A0C3QG01"/>
<evidence type="ECO:0000256" key="4">
    <source>
        <dbReference type="ARBA" id="ARBA00022833"/>
    </source>
</evidence>
<dbReference type="GO" id="GO:0006062">
    <property type="term" value="P:sorbitol catabolic process"/>
    <property type="evidence" value="ECO:0007669"/>
    <property type="project" value="TreeGrafter"/>
</dbReference>
<dbReference type="InterPro" id="IPR011032">
    <property type="entry name" value="GroES-like_sf"/>
</dbReference>
<dbReference type="PANTHER" id="PTHR43161">
    <property type="entry name" value="SORBITOL DEHYDROGENASE"/>
    <property type="match status" value="1"/>
</dbReference>
<dbReference type="InterPro" id="IPR013154">
    <property type="entry name" value="ADH-like_N"/>
</dbReference>
<evidence type="ECO:0000256" key="1">
    <source>
        <dbReference type="ARBA" id="ARBA00001947"/>
    </source>
</evidence>
<evidence type="ECO:0000256" key="2">
    <source>
        <dbReference type="ARBA" id="ARBA00008072"/>
    </source>
</evidence>
<evidence type="ECO:0000313" key="9">
    <source>
        <dbReference type="Proteomes" id="UP000054248"/>
    </source>
</evidence>
<dbReference type="GO" id="GO:0003939">
    <property type="term" value="F:L-iditol 2-dehydrogenase (NAD+) activity"/>
    <property type="evidence" value="ECO:0007669"/>
    <property type="project" value="TreeGrafter"/>
</dbReference>
<feature type="domain" description="Enoyl reductase (ER)" evidence="7">
    <location>
        <begin position="12"/>
        <end position="387"/>
    </location>
</feature>
<comment type="cofactor">
    <cofactor evidence="1">
        <name>Zn(2+)</name>
        <dbReference type="ChEBI" id="CHEBI:29105"/>
    </cofactor>
</comment>
<evidence type="ECO:0000256" key="6">
    <source>
        <dbReference type="SAM" id="MobiDB-lite"/>
    </source>
</evidence>
<dbReference type="SMART" id="SM00829">
    <property type="entry name" value="PKS_ER"/>
    <property type="match status" value="1"/>
</dbReference>
<accession>A0A0C3QG01</accession>
<proteinExistence type="inferred from homology"/>
<dbReference type="OrthoDB" id="5363962at2759"/>
<keyword evidence="5" id="KW-0560">Oxidoreductase</keyword>
<comment type="similarity">
    <text evidence="2">Belongs to the zinc-containing alcohol dehydrogenase family.</text>
</comment>
<protein>
    <recommendedName>
        <fullName evidence="7">Enoyl reductase (ER) domain-containing protein</fullName>
    </recommendedName>
</protein>
<dbReference type="Proteomes" id="UP000054248">
    <property type="component" value="Unassembled WGS sequence"/>
</dbReference>
<evidence type="ECO:0000256" key="3">
    <source>
        <dbReference type="ARBA" id="ARBA00022723"/>
    </source>
</evidence>
<dbReference type="GO" id="GO:0046872">
    <property type="term" value="F:metal ion binding"/>
    <property type="evidence" value="ECO:0007669"/>
    <property type="project" value="UniProtKB-KW"/>
</dbReference>
<dbReference type="Pfam" id="PF08240">
    <property type="entry name" value="ADH_N"/>
    <property type="match status" value="1"/>
</dbReference>
<evidence type="ECO:0000259" key="7">
    <source>
        <dbReference type="SMART" id="SM00829"/>
    </source>
</evidence>
<dbReference type="InterPro" id="IPR036291">
    <property type="entry name" value="NAD(P)-bd_dom_sf"/>
</dbReference>
<dbReference type="Gene3D" id="3.90.180.10">
    <property type="entry name" value="Medium-chain alcohol dehydrogenases, catalytic domain"/>
    <property type="match status" value="1"/>
</dbReference>
<dbReference type="PANTHER" id="PTHR43161:SF25">
    <property type="entry name" value="ALCOHOL DEHYDROGENASE, PUTATIVE (AFU_ORTHOLOGUE AFUA_1G14390)-RELATED"/>
    <property type="match status" value="1"/>
</dbReference>
<dbReference type="InterPro" id="IPR045306">
    <property type="entry name" value="SDH-like"/>
</dbReference>
<keyword evidence="4" id="KW-0862">Zinc</keyword>
<name>A0A0C3QG01_9AGAM</name>
<dbReference type="CDD" id="cd05285">
    <property type="entry name" value="sorbitol_DH"/>
    <property type="match status" value="1"/>
</dbReference>
<reference evidence="8 9" key="1">
    <citation type="submission" date="2014-04" db="EMBL/GenBank/DDBJ databases">
        <authorList>
            <consortium name="DOE Joint Genome Institute"/>
            <person name="Kuo A."/>
            <person name="Girlanda M."/>
            <person name="Perotto S."/>
            <person name="Kohler A."/>
            <person name="Nagy L.G."/>
            <person name="Floudas D."/>
            <person name="Copeland A."/>
            <person name="Barry K.W."/>
            <person name="Cichocki N."/>
            <person name="Veneault-Fourrey C."/>
            <person name="LaButti K."/>
            <person name="Lindquist E.A."/>
            <person name="Lipzen A."/>
            <person name="Lundell T."/>
            <person name="Morin E."/>
            <person name="Murat C."/>
            <person name="Sun H."/>
            <person name="Tunlid A."/>
            <person name="Henrissat B."/>
            <person name="Grigoriev I.V."/>
            <person name="Hibbett D.S."/>
            <person name="Martin F."/>
            <person name="Nordberg H.P."/>
            <person name="Cantor M.N."/>
            <person name="Hua S.X."/>
        </authorList>
    </citation>
    <scope>NUCLEOTIDE SEQUENCE [LARGE SCALE GENOMIC DNA]</scope>
    <source>
        <strain evidence="8 9">MUT 4182</strain>
    </source>
</reference>